<accession>A0A7W9JEI8</accession>
<name>A0A7W9JEI8_9ACTN</name>
<protein>
    <recommendedName>
        <fullName evidence="4">Secreted protein</fullName>
    </recommendedName>
</protein>
<gene>
    <name evidence="2" type="ORF">HDA39_007387</name>
</gene>
<evidence type="ECO:0000256" key="1">
    <source>
        <dbReference type="SAM" id="SignalP"/>
    </source>
</evidence>
<dbReference type="AlphaFoldDB" id="A0A7W9JEI8"/>
<dbReference type="Proteomes" id="UP000549971">
    <property type="component" value="Unassembled WGS sequence"/>
</dbReference>
<feature type="chain" id="PRO_5030902780" description="Secreted protein" evidence="1">
    <location>
        <begin position="32"/>
        <end position="130"/>
    </location>
</feature>
<reference evidence="2 3" key="1">
    <citation type="submission" date="2020-08" db="EMBL/GenBank/DDBJ databases">
        <title>Sequencing the genomes of 1000 actinobacteria strains.</title>
        <authorList>
            <person name="Klenk H.-P."/>
        </authorList>
    </citation>
    <scope>NUCLEOTIDE SEQUENCE [LARGE SCALE GENOMIC DNA]</scope>
    <source>
        <strain evidence="2 3">DSM 28967</strain>
    </source>
</reference>
<sequence>MPKTARLFVTGASTLALVAAAAVVNTPAAHAGTDERITVKGGTVTFTHEGDYIDAYDLEKDGYCLTAELKVSDFLPISSTTACGYNTYTYKSLSNINENVPVWLRACYTHKKSGGGYTRVKCSSWQGAHT</sequence>
<evidence type="ECO:0008006" key="4">
    <source>
        <dbReference type="Google" id="ProtNLM"/>
    </source>
</evidence>
<comment type="caution">
    <text evidence="2">The sequence shown here is derived from an EMBL/GenBank/DDBJ whole genome shotgun (WGS) entry which is preliminary data.</text>
</comment>
<dbReference type="EMBL" id="JACHMY010000001">
    <property type="protein sequence ID" value="MBB5840653.1"/>
    <property type="molecule type" value="Genomic_DNA"/>
</dbReference>
<keyword evidence="1" id="KW-0732">Signal</keyword>
<dbReference type="InterPro" id="IPR006311">
    <property type="entry name" value="TAT_signal"/>
</dbReference>
<dbReference type="RefSeq" id="WP_184803161.1">
    <property type="nucleotide sequence ID" value="NZ_JACHMY010000001.1"/>
</dbReference>
<organism evidence="2 3">
    <name type="scientific">Kribbella italica</name>
    <dbReference type="NCBI Taxonomy" id="1540520"/>
    <lineage>
        <taxon>Bacteria</taxon>
        <taxon>Bacillati</taxon>
        <taxon>Actinomycetota</taxon>
        <taxon>Actinomycetes</taxon>
        <taxon>Propionibacteriales</taxon>
        <taxon>Kribbellaceae</taxon>
        <taxon>Kribbella</taxon>
    </lineage>
</organism>
<proteinExistence type="predicted"/>
<dbReference type="PROSITE" id="PS51318">
    <property type="entry name" value="TAT"/>
    <property type="match status" value="1"/>
</dbReference>
<evidence type="ECO:0000313" key="2">
    <source>
        <dbReference type="EMBL" id="MBB5840653.1"/>
    </source>
</evidence>
<feature type="signal peptide" evidence="1">
    <location>
        <begin position="1"/>
        <end position="31"/>
    </location>
</feature>
<evidence type="ECO:0000313" key="3">
    <source>
        <dbReference type="Proteomes" id="UP000549971"/>
    </source>
</evidence>
<keyword evidence="3" id="KW-1185">Reference proteome</keyword>